<feature type="compositionally biased region" description="Basic and acidic residues" evidence="1">
    <location>
        <begin position="87"/>
        <end position="97"/>
    </location>
</feature>
<name>A0A3S2P247_ORYJA</name>
<evidence type="ECO:0000313" key="2">
    <source>
        <dbReference type="EMBL" id="RVE64834.1"/>
    </source>
</evidence>
<accession>A0A3S2P247</accession>
<protein>
    <submittedName>
        <fullName evidence="2">Uncharacterized protein</fullName>
    </submittedName>
</protein>
<feature type="region of interest" description="Disordered" evidence="1">
    <location>
        <begin position="80"/>
        <end position="119"/>
    </location>
</feature>
<proteinExistence type="predicted"/>
<reference evidence="2 3" key="1">
    <citation type="submission" date="2018-11" db="EMBL/GenBank/DDBJ databases">
        <authorList>
            <person name="Lopez-Roques C."/>
            <person name="Donnadieu C."/>
            <person name="Bouchez O."/>
            <person name="Klopp C."/>
            <person name="Cabau C."/>
            <person name="Zahm M."/>
        </authorList>
    </citation>
    <scope>NUCLEOTIDE SEQUENCE [LARGE SCALE GENOMIC DNA]</scope>
    <source>
        <strain evidence="2">RS831</strain>
        <tissue evidence="2">Whole body</tissue>
    </source>
</reference>
<sequence length="119" mass="13649">MFCFTENHFIIVSLARRTGIGFITELAAIKALLTTESLQENNCKRRIRFAVVLFAHGAVIDQDRKKKCVTPRKEPLRGIYNVTQASQEDKQQEEKTSKRQCPRRNSTQAWLGSLLHDTT</sequence>
<evidence type="ECO:0000313" key="3">
    <source>
        <dbReference type="Proteomes" id="UP000283210"/>
    </source>
</evidence>
<gene>
    <name evidence="2" type="ORF">OJAV_G00129860</name>
</gene>
<feature type="compositionally biased region" description="Polar residues" evidence="1">
    <location>
        <begin position="103"/>
        <end position="119"/>
    </location>
</feature>
<evidence type="ECO:0000256" key="1">
    <source>
        <dbReference type="SAM" id="MobiDB-lite"/>
    </source>
</evidence>
<dbReference type="EMBL" id="CM012449">
    <property type="protein sequence ID" value="RVE64834.1"/>
    <property type="molecule type" value="Genomic_DNA"/>
</dbReference>
<reference evidence="2 3" key="2">
    <citation type="submission" date="2019-01" db="EMBL/GenBank/DDBJ databases">
        <title>A chromosome length genome reference of the Java medaka (oryzias javanicus).</title>
        <authorList>
            <person name="Herpin A."/>
            <person name="Takehana Y."/>
            <person name="Naruse K."/>
            <person name="Ansai S."/>
            <person name="Kawaguchi M."/>
        </authorList>
    </citation>
    <scope>NUCLEOTIDE SEQUENCE [LARGE SCALE GENOMIC DNA]</scope>
    <source>
        <strain evidence="2">RS831</strain>
        <tissue evidence="2">Whole body</tissue>
    </source>
</reference>
<dbReference type="Proteomes" id="UP000283210">
    <property type="component" value="Chromosome 13"/>
</dbReference>
<keyword evidence="3" id="KW-1185">Reference proteome</keyword>
<dbReference type="AlphaFoldDB" id="A0A3S2P247"/>
<organism evidence="2 3">
    <name type="scientific">Oryzias javanicus</name>
    <name type="common">Javanese ricefish</name>
    <name type="synonym">Aplocheilus javanicus</name>
    <dbReference type="NCBI Taxonomy" id="123683"/>
    <lineage>
        <taxon>Eukaryota</taxon>
        <taxon>Metazoa</taxon>
        <taxon>Chordata</taxon>
        <taxon>Craniata</taxon>
        <taxon>Vertebrata</taxon>
        <taxon>Euteleostomi</taxon>
        <taxon>Actinopterygii</taxon>
        <taxon>Neopterygii</taxon>
        <taxon>Teleostei</taxon>
        <taxon>Neoteleostei</taxon>
        <taxon>Acanthomorphata</taxon>
        <taxon>Ovalentaria</taxon>
        <taxon>Atherinomorphae</taxon>
        <taxon>Beloniformes</taxon>
        <taxon>Adrianichthyidae</taxon>
        <taxon>Oryziinae</taxon>
        <taxon>Oryzias</taxon>
    </lineage>
</organism>